<keyword evidence="1" id="KW-0732">Signal</keyword>
<evidence type="ECO:0000313" key="3">
    <source>
        <dbReference type="Proteomes" id="UP000664771"/>
    </source>
</evidence>
<keyword evidence="3" id="KW-1185">Reference proteome</keyword>
<dbReference type="EMBL" id="JAFVMF010000006">
    <property type="protein sequence ID" value="MBO1359529.1"/>
    <property type="molecule type" value="Genomic_DNA"/>
</dbReference>
<accession>A0ABS3LUD8</accession>
<name>A0ABS3LUD8_9PROT</name>
<comment type="caution">
    <text evidence="2">The sequence shown here is derived from an EMBL/GenBank/DDBJ whole genome shotgun (WGS) entry which is preliminary data.</text>
</comment>
<evidence type="ECO:0000256" key="1">
    <source>
        <dbReference type="SAM" id="SignalP"/>
    </source>
</evidence>
<sequence>MKMIPSLHRRITFLLAIIAATPSILTPAAIARDLSQSSALSGDVVWCEAADGVAGHLYLSEPREVRSASPMVLGDLSGRFARTVNARYGMHLVTTAPHCRRFKTATESTSARETLTAAVRKKGMDVVGLGIF</sequence>
<organism evidence="2 3">
    <name type="scientific">Acetobacter sacchari</name>
    <dbReference type="NCBI Taxonomy" id="2661687"/>
    <lineage>
        <taxon>Bacteria</taxon>
        <taxon>Pseudomonadati</taxon>
        <taxon>Pseudomonadota</taxon>
        <taxon>Alphaproteobacteria</taxon>
        <taxon>Acetobacterales</taxon>
        <taxon>Acetobacteraceae</taxon>
        <taxon>Acetobacter</taxon>
    </lineage>
</organism>
<reference evidence="2 3" key="1">
    <citation type="submission" date="2021-03" db="EMBL/GenBank/DDBJ databases">
        <title>The complete genome sequence of Acetobacter sacchari TBRC 11175.</title>
        <authorList>
            <person name="Charoenyingcharoen P."/>
            <person name="Yukphan P."/>
        </authorList>
    </citation>
    <scope>NUCLEOTIDE SEQUENCE [LARGE SCALE GENOMIC DNA]</scope>
    <source>
        <strain evidence="2 3">TBRC 11175</strain>
    </source>
</reference>
<feature type="chain" id="PRO_5046424906" evidence="1">
    <location>
        <begin position="32"/>
        <end position="132"/>
    </location>
</feature>
<gene>
    <name evidence="2" type="ORF">J2D73_06920</name>
</gene>
<evidence type="ECO:0000313" key="2">
    <source>
        <dbReference type="EMBL" id="MBO1359529.1"/>
    </source>
</evidence>
<proteinExistence type="predicted"/>
<dbReference type="RefSeq" id="WP_207880767.1">
    <property type="nucleotide sequence ID" value="NZ_JAFVMF010000006.1"/>
</dbReference>
<protein>
    <submittedName>
        <fullName evidence="2">Uncharacterized protein</fullName>
    </submittedName>
</protein>
<feature type="signal peptide" evidence="1">
    <location>
        <begin position="1"/>
        <end position="31"/>
    </location>
</feature>
<dbReference type="Proteomes" id="UP000664771">
    <property type="component" value="Unassembled WGS sequence"/>
</dbReference>